<keyword evidence="2" id="KW-1185">Reference proteome</keyword>
<reference evidence="2" key="1">
    <citation type="journal article" date="2022" name="Mol. Ecol. Resour.">
        <title>The genomes of chicory, endive, great burdock and yacon provide insights into Asteraceae palaeo-polyploidization history and plant inulin production.</title>
        <authorList>
            <person name="Fan W."/>
            <person name="Wang S."/>
            <person name="Wang H."/>
            <person name="Wang A."/>
            <person name="Jiang F."/>
            <person name="Liu H."/>
            <person name="Zhao H."/>
            <person name="Xu D."/>
            <person name="Zhang Y."/>
        </authorList>
    </citation>
    <scope>NUCLEOTIDE SEQUENCE [LARGE SCALE GENOMIC DNA]</scope>
    <source>
        <strain evidence="2">cv. Punajuju</strain>
    </source>
</reference>
<protein>
    <submittedName>
        <fullName evidence="1">Uncharacterized protein</fullName>
    </submittedName>
</protein>
<evidence type="ECO:0000313" key="1">
    <source>
        <dbReference type="EMBL" id="KAI3700415.1"/>
    </source>
</evidence>
<evidence type="ECO:0000313" key="2">
    <source>
        <dbReference type="Proteomes" id="UP001055811"/>
    </source>
</evidence>
<dbReference type="Proteomes" id="UP001055811">
    <property type="component" value="Linkage Group LG08"/>
</dbReference>
<organism evidence="1 2">
    <name type="scientific">Cichorium intybus</name>
    <name type="common">Chicory</name>
    <dbReference type="NCBI Taxonomy" id="13427"/>
    <lineage>
        <taxon>Eukaryota</taxon>
        <taxon>Viridiplantae</taxon>
        <taxon>Streptophyta</taxon>
        <taxon>Embryophyta</taxon>
        <taxon>Tracheophyta</taxon>
        <taxon>Spermatophyta</taxon>
        <taxon>Magnoliopsida</taxon>
        <taxon>eudicotyledons</taxon>
        <taxon>Gunneridae</taxon>
        <taxon>Pentapetalae</taxon>
        <taxon>asterids</taxon>
        <taxon>campanulids</taxon>
        <taxon>Asterales</taxon>
        <taxon>Asteraceae</taxon>
        <taxon>Cichorioideae</taxon>
        <taxon>Cichorieae</taxon>
        <taxon>Cichoriinae</taxon>
        <taxon>Cichorium</taxon>
    </lineage>
</organism>
<gene>
    <name evidence="1" type="ORF">L2E82_45043</name>
</gene>
<comment type="caution">
    <text evidence="1">The sequence shown here is derived from an EMBL/GenBank/DDBJ whole genome shotgun (WGS) entry which is preliminary data.</text>
</comment>
<dbReference type="EMBL" id="CM042016">
    <property type="protein sequence ID" value="KAI3700415.1"/>
    <property type="molecule type" value="Genomic_DNA"/>
</dbReference>
<sequence>MERIERDVHDFKVKIHKENKEWILTFCEKHEDLYQGDNSEHYEGKDFDKQHEEEHLGGNDDYGLSENLEKREISAEFDRRNNKRKAMVMLELVKRQVMLINSREQIIIESEASTEETEGISNTFNLNREEQTTLQKPPLRSLQFKDIITASQRRKPRARSCDPSMEERRKREETRESSPNKSMNSMSYEVEKTMELGKMVRFGMEGMEIEVKSIITEDGECMFK</sequence>
<name>A0ACB8ZRY1_CICIN</name>
<reference evidence="1 2" key="2">
    <citation type="journal article" date="2022" name="Mol. Ecol. Resour.">
        <title>The genomes of chicory, endive, great burdock and yacon provide insights into Asteraceae paleo-polyploidization history and plant inulin production.</title>
        <authorList>
            <person name="Fan W."/>
            <person name="Wang S."/>
            <person name="Wang H."/>
            <person name="Wang A."/>
            <person name="Jiang F."/>
            <person name="Liu H."/>
            <person name="Zhao H."/>
            <person name="Xu D."/>
            <person name="Zhang Y."/>
        </authorList>
    </citation>
    <scope>NUCLEOTIDE SEQUENCE [LARGE SCALE GENOMIC DNA]</scope>
    <source>
        <strain evidence="2">cv. Punajuju</strain>
        <tissue evidence="1">Leaves</tissue>
    </source>
</reference>
<accession>A0ACB8ZRY1</accession>
<proteinExistence type="predicted"/>